<sequence length="245" mass="28491">MDDSEFECNLIKERLPEVSVINLPKFPSLYKEIINTCGLFDSIFITEEDRIRTKTYKDNIKRKKIYEESSSIDDYLSSLSMEVEIGKVSEINVARISQMTQKTNQFNLTTKRYTEEEILEFIRNNDDVFYLKVKDNISDMGIVGTVIIKYINEVAYIDTFLLSCRVIGRNVEYPFIEYVVKNAYKRGCSQINGRYNITSKNNQVSLLYKKLGFDLVHEDELGSSWRLMNKNLAVSAPDYINVIVK</sequence>
<protein>
    <recommendedName>
        <fullName evidence="1">N-acetyltransferase domain-containing protein</fullName>
    </recommendedName>
</protein>
<reference evidence="2" key="1">
    <citation type="submission" date="2019-08" db="EMBL/GenBank/DDBJ databases">
        <authorList>
            <person name="Kucharzyk K."/>
            <person name="Murdoch R.W."/>
            <person name="Higgins S."/>
            <person name="Loffler F."/>
        </authorList>
    </citation>
    <scope>NUCLEOTIDE SEQUENCE</scope>
</reference>
<dbReference type="Gene3D" id="3.40.630.30">
    <property type="match status" value="1"/>
</dbReference>
<name>A0A645DWX9_9ZZZZ</name>
<dbReference type="InterPro" id="IPR023214">
    <property type="entry name" value="HAD_sf"/>
</dbReference>
<dbReference type="AlphaFoldDB" id="A0A645DWX9"/>
<organism evidence="2">
    <name type="scientific">bioreactor metagenome</name>
    <dbReference type="NCBI Taxonomy" id="1076179"/>
    <lineage>
        <taxon>unclassified sequences</taxon>
        <taxon>metagenomes</taxon>
        <taxon>ecological metagenomes</taxon>
    </lineage>
</organism>
<feature type="domain" description="N-acetyltransferase" evidence="1">
    <location>
        <begin position="83"/>
        <end position="233"/>
    </location>
</feature>
<dbReference type="EMBL" id="VSSQ01040543">
    <property type="protein sequence ID" value="MPM93821.1"/>
    <property type="molecule type" value="Genomic_DNA"/>
</dbReference>
<proteinExistence type="predicted"/>
<evidence type="ECO:0000259" key="1">
    <source>
        <dbReference type="PROSITE" id="PS51186"/>
    </source>
</evidence>
<dbReference type="PROSITE" id="PS51186">
    <property type="entry name" value="GNAT"/>
    <property type="match status" value="1"/>
</dbReference>
<dbReference type="GO" id="GO:0016747">
    <property type="term" value="F:acyltransferase activity, transferring groups other than amino-acyl groups"/>
    <property type="evidence" value="ECO:0007669"/>
    <property type="project" value="InterPro"/>
</dbReference>
<comment type="caution">
    <text evidence="2">The sequence shown here is derived from an EMBL/GenBank/DDBJ whole genome shotgun (WGS) entry which is preliminary data.</text>
</comment>
<gene>
    <name evidence="2" type="ORF">SDC9_140963</name>
</gene>
<dbReference type="NCBIfam" id="TIGR01686">
    <property type="entry name" value="FkbH"/>
    <property type="match status" value="1"/>
</dbReference>
<dbReference type="Gene3D" id="3.40.50.1000">
    <property type="entry name" value="HAD superfamily/HAD-like"/>
    <property type="match status" value="1"/>
</dbReference>
<dbReference type="InterPro" id="IPR000182">
    <property type="entry name" value="GNAT_dom"/>
</dbReference>
<dbReference type="SUPFAM" id="SSF55729">
    <property type="entry name" value="Acyl-CoA N-acyltransferases (Nat)"/>
    <property type="match status" value="1"/>
</dbReference>
<evidence type="ECO:0000313" key="2">
    <source>
        <dbReference type="EMBL" id="MPM93821.1"/>
    </source>
</evidence>
<dbReference type="InterPro" id="IPR010037">
    <property type="entry name" value="FkbH_domain"/>
</dbReference>
<dbReference type="InterPro" id="IPR016181">
    <property type="entry name" value="Acyl_CoA_acyltransferase"/>
</dbReference>
<accession>A0A645DWX9</accession>